<dbReference type="InterPro" id="IPR050879">
    <property type="entry name" value="Acyltransferase_3"/>
</dbReference>
<feature type="transmembrane region" description="Helical" evidence="2">
    <location>
        <begin position="100"/>
        <end position="120"/>
    </location>
</feature>
<feature type="compositionally biased region" description="Basic and acidic residues" evidence="1">
    <location>
        <begin position="465"/>
        <end position="474"/>
    </location>
</feature>
<keyword evidence="2" id="KW-0472">Membrane</keyword>
<dbReference type="Pfam" id="PF01757">
    <property type="entry name" value="Acyl_transf_3"/>
    <property type="match status" value="1"/>
</dbReference>
<proteinExistence type="predicted"/>
<feature type="transmembrane region" description="Helical" evidence="2">
    <location>
        <begin position="266"/>
        <end position="282"/>
    </location>
</feature>
<evidence type="ECO:0000256" key="1">
    <source>
        <dbReference type="SAM" id="MobiDB-lite"/>
    </source>
</evidence>
<dbReference type="GO" id="GO:0016746">
    <property type="term" value="F:acyltransferase activity"/>
    <property type="evidence" value="ECO:0007669"/>
    <property type="project" value="UniProtKB-KW"/>
</dbReference>
<dbReference type="PANTHER" id="PTHR23028">
    <property type="entry name" value="ACETYLTRANSFERASE"/>
    <property type="match status" value="1"/>
</dbReference>
<protein>
    <submittedName>
        <fullName evidence="4">Acyltransferase</fullName>
        <ecNumber evidence="4">2.3.-.-</ecNumber>
    </submittedName>
</protein>
<keyword evidence="4" id="KW-0012">Acyltransferase</keyword>
<organism evidence="4 5">
    <name type="scientific">Amycolatopsis rhabdoformis</name>
    <dbReference type="NCBI Taxonomy" id="1448059"/>
    <lineage>
        <taxon>Bacteria</taxon>
        <taxon>Bacillati</taxon>
        <taxon>Actinomycetota</taxon>
        <taxon>Actinomycetes</taxon>
        <taxon>Pseudonocardiales</taxon>
        <taxon>Pseudonocardiaceae</taxon>
        <taxon>Amycolatopsis</taxon>
    </lineage>
</organism>
<feature type="compositionally biased region" description="Pro residues" evidence="1">
    <location>
        <begin position="404"/>
        <end position="439"/>
    </location>
</feature>
<feature type="transmembrane region" description="Helical" evidence="2">
    <location>
        <begin position="302"/>
        <end position="319"/>
    </location>
</feature>
<dbReference type="PANTHER" id="PTHR23028:SF53">
    <property type="entry name" value="ACYL_TRANSF_3 DOMAIN-CONTAINING PROTEIN"/>
    <property type="match status" value="1"/>
</dbReference>
<feature type="transmembrane region" description="Helical" evidence="2">
    <location>
        <begin position="183"/>
        <end position="201"/>
    </location>
</feature>
<dbReference type="Proteomes" id="UP001330812">
    <property type="component" value="Chromosome"/>
</dbReference>
<feature type="compositionally biased region" description="Basic and acidic residues" evidence="1">
    <location>
        <begin position="495"/>
        <end position="509"/>
    </location>
</feature>
<evidence type="ECO:0000313" key="5">
    <source>
        <dbReference type="Proteomes" id="UP001330812"/>
    </source>
</evidence>
<name>A0ABZ1I439_9PSEU</name>
<evidence type="ECO:0000256" key="2">
    <source>
        <dbReference type="SAM" id="Phobius"/>
    </source>
</evidence>
<gene>
    <name evidence="4" type="ORF">VSH64_37710</name>
</gene>
<feature type="transmembrane region" description="Helical" evidence="2">
    <location>
        <begin position="70"/>
        <end position="88"/>
    </location>
</feature>
<keyword evidence="2" id="KW-0812">Transmembrane</keyword>
<feature type="domain" description="Acyltransferase 3" evidence="3">
    <location>
        <begin position="16"/>
        <end position="339"/>
    </location>
</feature>
<evidence type="ECO:0000313" key="4">
    <source>
        <dbReference type="EMBL" id="WSE28526.1"/>
    </source>
</evidence>
<dbReference type="EMBL" id="CP142149">
    <property type="protein sequence ID" value="WSE28526.1"/>
    <property type="molecule type" value="Genomic_DNA"/>
</dbReference>
<accession>A0ABZ1I439</accession>
<feature type="transmembrane region" description="Helical" evidence="2">
    <location>
        <begin position="325"/>
        <end position="347"/>
    </location>
</feature>
<dbReference type="EC" id="2.3.-.-" evidence="4"/>
<feature type="compositionally biased region" description="Low complexity" evidence="1">
    <location>
        <begin position="394"/>
        <end position="403"/>
    </location>
</feature>
<reference evidence="4 5" key="1">
    <citation type="journal article" date="2015" name="Int. J. Syst. Evol. Microbiol.">
        <title>Amycolatopsis rhabdoformis sp. nov., an actinomycete isolated from a tropical forest soil.</title>
        <authorList>
            <person name="Souza W.R."/>
            <person name="Silva R.E."/>
            <person name="Goodfellow M."/>
            <person name="Busarakam K."/>
            <person name="Figueiro F.S."/>
            <person name="Ferreira D."/>
            <person name="Rodrigues-Filho E."/>
            <person name="Moraes L.A.B."/>
            <person name="Zucchi T.D."/>
        </authorList>
    </citation>
    <scope>NUCLEOTIDE SEQUENCE [LARGE SCALE GENOMIC DNA]</scope>
    <source>
        <strain evidence="4 5">NCIMB 14900</strain>
    </source>
</reference>
<sequence length="519" mass="57328">MAEVAPSEPAKKTRIVFIDIGRGLGALLVFYSHIAHPWVKAKGEHAPYIDFIETFTSDPMHMSTQGIGEIAVPFFFLVSGFVVTPIAMRQGSGRFAVNRLIRVYAPMVFVVLLTALLILVNLHPPATPGQSQELTPLTVLTNSVLVNYLINPQVVLVPVAWTMIVEVLFYVILLLLLPVLRRWVWLAIAVEITFIFVVMLSGRQLGAGYFLFAVNVSYLPIMIIGQVIWATTSKKIPLWAGAVFGGLAWSLYVFGDIINVGRVDTAYNLSMAFAVVLFLLGMMAEPKLKQRKFWTVVSERSYSIYLLHMLVSFVLLQLLRPAVPLPIALLIVIPAVFGVVEVSYRFVERPSHALARKLSYRREKSTPIQVTSEITIEIPKVDRPRHLAGDAPAGSVSGSLNGSLPPPPTKGIPKPPPPPRGVPNPPPTPPRGAPTPPPTDAEQTLITPRAVPPHRPRPALPQDPGSDRTAEPRARHSTPRRRPSAPSELQYQPDQEDHGQRGDHDDLPRHGSSFRRTHR</sequence>
<keyword evidence="2" id="KW-1133">Transmembrane helix</keyword>
<feature type="transmembrane region" description="Helical" evidence="2">
    <location>
        <begin position="236"/>
        <end position="254"/>
    </location>
</feature>
<dbReference type="InterPro" id="IPR002656">
    <property type="entry name" value="Acyl_transf_3_dom"/>
</dbReference>
<dbReference type="RefSeq" id="WP_326567527.1">
    <property type="nucleotide sequence ID" value="NZ_CP142149.1"/>
</dbReference>
<keyword evidence="4" id="KW-0808">Transferase</keyword>
<feature type="region of interest" description="Disordered" evidence="1">
    <location>
        <begin position="381"/>
        <end position="519"/>
    </location>
</feature>
<feature type="transmembrane region" description="Helical" evidence="2">
    <location>
        <begin position="155"/>
        <end position="176"/>
    </location>
</feature>
<feature type="transmembrane region" description="Helical" evidence="2">
    <location>
        <begin position="207"/>
        <end position="229"/>
    </location>
</feature>
<evidence type="ECO:0000259" key="3">
    <source>
        <dbReference type="Pfam" id="PF01757"/>
    </source>
</evidence>
<keyword evidence="5" id="KW-1185">Reference proteome</keyword>